<feature type="region of interest" description="Disordered" evidence="4">
    <location>
        <begin position="27"/>
        <end position="59"/>
    </location>
</feature>
<name>A0A7V8VFR0_9BACT</name>
<proteinExistence type="predicted"/>
<reference evidence="5 6" key="1">
    <citation type="submission" date="2020-07" db="EMBL/GenBank/DDBJ databases">
        <title>Thermogemmata thermophila gen. nov., sp. nov., a novel moderate thermophilic planctomycete from a Kamchatka hot spring.</title>
        <authorList>
            <person name="Elcheninov A.G."/>
            <person name="Podosokorskaya O.A."/>
            <person name="Kovaleva O.L."/>
            <person name="Novikov A."/>
            <person name="Bonch-Osmolovskaya E.A."/>
            <person name="Toshchakov S.V."/>
            <person name="Kublanov I.V."/>
        </authorList>
    </citation>
    <scope>NUCLEOTIDE SEQUENCE [LARGE SCALE GENOMIC DNA]</scope>
    <source>
        <strain evidence="5 6">2918</strain>
    </source>
</reference>
<gene>
    <name evidence="5" type="ORF">H0921_13740</name>
</gene>
<evidence type="ECO:0008006" key="7">
    <source>
        <dbReference type="Google" id="ProtNLM"/>
    </source>
</evidence>
<dbReference type="SUPFAM" id="SSF50978">
    <property type="entry name" value="WD40 repeat-like"/>
    <property type="match status" value="1"/>
</dbReference>
<dbReference type="PROSITE" id="PS50082">
    <property type="entry name" value="WD_REPEATS_2"/>
    <property type="match status" value="3"/>
</dbReference>
<dbReference type="InterPro" id="IPR015943">
    <property type="entry name" value="WD40/YVTN_repeat-like_dom_sf"/>
</dbReference>
<dbReference type="Gene3D" id="2.130.10.10">
    <property type="entry name" value="YVTN repeat-like/Quinoprotein amine dehydrogenase"/>
    <property type="match status" value="2"/>
</dbReference>
<feature type="repeat" description="WD" evidence="3">
    <location>
        <begin position="400"/>
        <end position="436"/>
    </location>
</feature>
<dbReference type="Proteomes" id="UP000542342">
    <property type="component" value="Unassembled WGS sequence"/>
</dbReference>
<dbReference type="AlphaFoldDB" id="A0A7V8VFR0"/>
<feature type="repeat" description="WD" evidence="3">
    <location>
        <begin position="204"/>
        <end position="231"/>
    </location>
</feature>
<organism evidence="5 6">
    <name type="scientific">Thermogemmata fonticola</name>
    <dbReference type="NCBI Taxonomy" id="2755323"/>
    <lineage>
        <taxon>Bacteria</taxon>
        <taxon>Pseudomonadati</taxon>
        <taxon>Planctomycetota</taxon>
        <taxon>Planctomycetia</taxon>
        <taxon>Gemmatales</taxon>
        <taxon>Gemmataceae</taxon>
        <taxon>Thermogemmata</taxon>
    </lineage>
</organism>
<dbReference type="PANTHER" id="PTHR44019:SF8">
    <property type="entry name" value="POC1 CENTRIOLAR PROTEIN HOMOLOG"/>
    <property type="match status" value="1"/>
</dbReference>
<dbReference type="PANTHER" id="PTHR44019">
    <property type="entry name" value="WD REPEAT-CONTAINING PROTEIN 55"/>
    <property type="match status" value="1"/>
</dbReference>
<feature type="repeat" description="WD" evidence="3">
    <location>
        <begin position="232"/>
        <end position="273"/>
    </location>
</feature>
<dbReference type="Pfam" id="PF00400">
    <property type="entry name" value="WD40"/>
    <property type="match status" value="3"/>
</dbReference>
<dbReference type="EMBL" id="JACEFB010000011">
    <property type="protein sequence ID" value="MBA2227219.1"/>
    <property type="molecule type" value="Genomic_DNA"/>
</dbReference>
<dbReference type="InterPro" id="IPR050505">
    <property type="entry name" value="WDR55/POC1"/>
</dbReference>
<dbReference type="RefSeq" id="WP_194539074.1">
    <property type="nucleotide sequence ID" value="NZ_JACEFB010000011.1"/>
</dbReference>
<keyword evidence="6" id="KW-1185">Reference proteome</keyword>
<evidence type="ECO:0000256" key="1">
    <source>
        <dbReference type="ARBA" id="ARBA00022574"/>
    </source>
</evidence>
<protein>
    <recommendedName>
        <fullName evidence="7">WD40 repeat domain-containing protein</fullName>
    </recommendedName>
</protein>
<evidence type="ECO:0000313" key="6">
    <source>
        <dbReference type="Proteomes" id="UP000542342"/>
    </source>
</evidence>
<keyword evidence="1 3" id="KW-0853">WD repeat</keyword>
<sequence length="436" mass="48327">MTTNGSDRLWDRRAFCRTAAGLPLLFGPGSTFGQAPGGNSQSGGPSGPGTAPEKPPLPHVGKEIARIPLALARCVSFVPFNNRRFLVAAGNTVHCFDLSTLEKPKEVWKKTSFPPPPHRDDHPKFPPFDAIYDLAWETSWANNDRPRPYYWATAQTDHVVVWEFLTHPRLVEAAGGEEARPLFSLAASADIVRRPLRAVCFAPPDDRYICGASADKTVYVWDRTTRKMVYALGGHTHEVHALAASPNGQILASGSAVGEIILWNLPEGKQLRAMEIPIPGKRKVVPRVSRLLFWENNKLIAAVRDYPAIHVWNVTTGKQLQVLEAPEVPQKDPPLPWVVPFRVVPERGFTCLARCGRYLIAGEHRFRGYPNPNSQRPVVENLPSTIFVWDLESGKAAGILFGHASSIQSITVSPDGRYLLSTDGQDIRLWELNLPR</sequence>
<evidence type="ECO:0000256" key="4">
    <source>
        <dbReference type="SAM" id="MobiDB-lite"/>
    </source>
</evidence>
<evidence type="ECO:0000256" key="3">
    <source>
        <dbReference type="PROSITE-ProRule" id="PRU00221"/>
    </source>
</evidence>
<dbReference type="PROSITE" id="PS50294">
    <property type="entry name" value="WD_REPEATS_REGION"/>
    <property type="match status" value="2"/>
</dbReference>
<dbReference type="SMART" id="SM00320">
    <property type="entry name" value="WD40"/>
    <property type="match status" value="4"/>
</dbReference>
<keyword evidence="2" id="KW-0677">Repeat</keyword>
<evidence type="ECO:0000313" key="5">
    <source>
        <dbReference type="EMBL" id="MBA2227219.1"/>
    </source>
</evidence>
<dbReference type="InterPro" id="IPR001680">
    <property type="entry name" value="WD40_rpt"/>
</dbReference>
<evidence type="ECO:0000256" key="2">
    <source>
        <dbReference type="ARBA" id="ARBA00022737"/>
    </source>
</evidence>
<comment type="caution">
    <text evidence="5">The sequence shown here is derived from an EMBL/GenBank/DDBJ whole genome shotgun (WGS) entry which is preliminary data.</text>
</comment>
<dbReference type="InterPro" id="IPR036322">
    <property type="entry name" value="WD40_repeat_dom_sf"/>
</dbReference>
<accession>A0A7V8VFR0</accession>